<evidence type="ECO:0000313" key="8">
    <source>
        <dbReference type="EMBL" id="ABM04178.1"/>
    </source>
</evidence>
<dbReference type="Pfam" id="PF10144">
    <property type="entry name" value="SMP_2"/>
    <property type="match status" value="1"/>
</dbReference>
<gene>
    <name evidence="8" type="ordered locus">Ping_2447</name>
</gene>
<proteinExistence type="inferred from homology"/>
<reference evidence="8 9" key="1">
    <citation type="submission" date="2007-01" db="EMBL/GenBank/DDBJ databases">
        <title>Complete sequence of Psychromonas ingrahamii 37.</title>
        <authorList>
            <consortium name="US DOE Joint Genome Institute"/>
            <person name="Copeland A."/>
            <person name="Lucas S."/>
            <person name="Lapidus A."/>
            <person name="Barry K."/>
            <person name="Detter J.C."/>
            <person name="Glavina del Rio T."/>
            <person name="Hammon N."/>
            <person name="Israni S."/>
            <person name="Dalin E."/>
            <person name="Tice H."/>
            <person name="Pitluck S."/>
            <person name="Thompson L.S."/>
            <person name="Brettin T."/>
            <person name="Bruce D."/>
            <person name="Han C."/>
            <person name="Tapia R."/>
            <person name="Schmutz J."/>
            <person name="Larimer F."/>
            <person name="Land M."/>
            <person name="Hauser L."/>
            <person name="Kyrpides N."/>
            <person name="Ivanova N."/>
            <person name="Staley J."/>
            <person name="Richardson P."/>
        </authorList>
    </citation>
    <scope>NUCLEOTIDE SEQUENCE [LARGE SCALE GENOMIC DNA]</scope>
    <source>
        <strain evidence="8 9">37</strain>
    </source>
</reference>
<feature type="transmembrane region" description="Helical" evidence="7">
    <location>
        <begin position="160"/>
        <end position="182"/>
    </location>
</feature>
<comment type="subcellular location">
    <subcellularLocation>
        <location evidence="1">Cell membrane</location>
    </subcellularLocation>
</comment>
<evidence type="ECO:0000256" key="6">
    <source>
        <dbReference type="ARBA" id="ARBA00023136"/>
    </source>
</evidence>
<sequence length="208" mass="23945">MHKKMYYLLRTVQISSLLIICSIIAYQFISLRNTSDGIRYQQTERFSYSLTNLAASEASRYLSQQKNEDLQLLISELTDDPIVRDVTIYDQFGKIIFQSEDALPLPILLNIASSDDKRAQGIIPQIAELYKDNEKIGYIRIALEQGKILSLINDYQEKSFSTMLLLFVLSFLVGTIAMALFFRRIEALYSRLSGLISKLVTQNQQYFK</sequence>
<feature type="transmembrane region" description="Helical" evidence="7">
    <location>
        <begin position="7"/>
        <end position="29"/>
    </location>
</feature>
<evidence type="ECO:0000256" key="4">
    <source>
        <dbReference type="ARBA" id="ARBA00022692"/>
    </source>
</evidence>
<evidence type="ECO:0000256" key="2">
    <source>
        <dbReference type="ARBA" id="ARBA00005362"/>
    </source>
</evidence>
<dbReference type="OrthoDB" id="6213658at2"/>
<dbReference type="RefSeq" id="WP_011770738.1">
    <property type="nucleotide sequence ID" value="NC_008709.1"/>
</dbReference>
<evidence type="ECO:0000313" key="9">
    <source>
        <dbReference type="Proteomes" id="UP000000639"/>
    </source>
</evidence>
<dbReference type="HOGENOM" id="CLU_1336600_0_0_6"/>
<dbReference type="InterPro" id="IPR019305">
    <property type="entry name" value="Uncharacterised_Smp"/>
</dbReference>
<evidence type="ECO:0000256" key="1">
    <source>
        <dbReference type="ARBA" id="ARBA00004236"/>
    </source>
</evidence>
<keyword evidence="4 7" id="KW-0812">Transmembrane</keyword>
<evidence type="ECO:0000256" key="5">
    <source>
        <dbReference type="ARBA" id="ARBA00022989"/>
    </source>
</evidence>
<organism evidence="8 9">
    <name type="scientific">Psychromonas ingrahamii (strain DSM 17664 / CCUG 51855 / 37)</name>
    <dbReference type="NCBI Taxonomy" id="357804"/>
    <lineage>
        <taxon>Bacteria</taxon>
        <taxon>Pseudomonadati</taxon>
        <taxon>Pseudomonadota</taxon>
        <taxon>Gammaproteobacteria</taxon>
        <taxon>Alteromonadales</taxon>
        <taxon>Psychromonadaceae</taxon>
        <taxon>Psychromonas</taxon>
    </lineage>
</organism>
<evidence type="ECO:0000256" key="7">
    <source>
        <dbReference type="SAM" id="Phobius"/>
    </source>
</evidence>
<keyword evidence="5 7" id="KW-1133">Transmembrane helix</keyword>
<dbReference type="AlphaFoldDB" id="A1SXG3"/>
<dbReference type="GO" id="GO:0005886">
    <property type="term" value="C:plasma membrane"/>
    <property type="evidence" value="ECO:0007669"/>
    <property type="project" value="UniProtKB-SubCell"/>
</dbReference>
<dbReference type="Proteomes" id="UP000000639">
    <property type="component" value="Chromosome"/>
</dbReference>
<keyword evidence="3" id="KW-1003">Cell membrane</keyword>
<name>A1SXG3_PSYIN</name>
<dbReference type="EMBL" id="CP000510">
    <property type="protein sequence ID" value="ABM04178.1"/>
    <property type="molecule type" value="Genomic_DNA"/>
</dbReference>
<protein>
    <submittedName>
        <fullName evidence="8">Uncharacterized protein</fullName>
    </submittedName>
</protein>
<evidence type="ECO:0000256" key="3">
    <source>
        <dbReference type="ARBA" id="ARBA00022475"/>
    </source>
</evidence>
<keyword evidence="9" id="KW-1185">Reference proteome</keyword>
<dbReference type="KEGG" id="pin:Ping_2447"/>
<accession>A1SXG3</accession>
<keyword evidence="6 7" id="KW-0472">Membrane</keyword>
<dbReference type="eggNOG" id="COG3726">
    <property type="taxonomic scope" value="Bacteria"/>
</dbReference>
<comment type="similarity">
    <text evidence="2">Belongs to the Smp family.</text>
</comment>